<gene>
    <name evidence="7" type="ORF">DPMN_118652</name>
</gene>
<keyword evidence="2" id="KW-0547">Nucleotide-binding</keyword>
<dbReference type="InterPro" id="IPR000595">
    <property type="entry name" value="cNMP-bd_dom"/>
</dbReference>
<dbReference type="SUPFAM" id="SSF47391">
    <property type="entry name" value="Dimerization-anchoring domain of cAMP-dependent PK regulatory subunit"/>
    <property type="match status" value="1"/>
</dbReference>
<reference evidence="7" key="2">
    <citation type="submission" date="2020-11" db="EMBL/GenBank/DDBJ databases">
        <authorList>
            <person name="McCartney M.A."/>
            <person name="Auch B."/>
            <person name="Kono T."/>
            <person name="Mallez S."/>
            <person name="Becker A."/>
            <person name="Gohl D.M."/>
            <person name="Silverstein K.A.T."/>
            <person name="Koren S."/>
            <person name="Bechman K.B."/>
            <person name="Herman A."/>
            <person name="Abrahante J.E."/>
            <person name="Garbe J."/>
        </authorList>
    </citation>
    <scope>NUCLEOTIDE SEQUENCE</scope>
    <source>
        <strain evidence="7">Duluth1</strain>
        <tissue evidence="7">Whole animal</tissue>
    </source>
</reference>
<evidence type="ECO:0000256" key="3">
    <source>
        <dbReference type="ARBA" id="ARBA00022737"/>
    </source>
</evidence>
<dbReference type="GO" id="GO:0004862">
    <property type="term" value="F:cAMP-dependent protein kinase inhibitor activity"/>
    <property type="evidence" value="ECO:0007669"/>
    <property type="project" value="TreeGrafter"/>
</dbReference>
<dbReference type="PANTHER" id="PTHR11635">
    <property type="entry name" value="CAMP-DEPENDENT PROTEIN KINASE REGULATORY CHAIN"/>
    <property type="match status" value="1"/>
</dbReference>
<dbReference type="Proteomes" id="UP000828390">
    <property type="component" value="Unassembled WGS sequence"/>
</dbReference>
<dbReference type="SUPFAM" id="SSF51206">
    <property type="entry name" value="cAMP-binding domain-like"/>
    <property type="match status" value="1"/>
</dbReference>
<protein>
    <recommendedName>
        <fullName evidence="6">Cyclic nucleotide-binding domain-containing protein</fullName>
    </recommendedName>
</protein>
<evidence type="ECO:0000256" key="5">
    <source>
        <dbReference type="SAM" id="MobiDB-lite"/>
    </source>
</evidence>
<keyword evidence="3" id="KW-0677">Repeat</keyword>
<dbReference type="AlphaFoldDB" id="A0A9D4GKH2"/>
<dbReference type="InterPro" id="IPR003117">
    <property type="entry name" value="cAMP_dep_PK_reg_su_I/II_a/b"/>
</dbReference>
<feature type="domain" description="Cyclic nucleotide-binding" evidence="6">
    <location>
        <begin position="123"/>
        <end position="164"/>
    </location>
</feature>
<feature type="compositionally biased region" description="Basic and acidic residues" evidence="5">
    <location>
        <begin position="100"/>
        <end position="112"/>
    </location>
</feature>
<dbReference type="PANTHER" id="PTHR11635:SF152">
    <property type="entry name" value="CAMP-DEPENDENT PROTEIN KINASE TYPE I REGULATORY SUBUNIT-RELATED"/>
    <property type="match status" value="1"/>
</dbReference>
<dbReference type="GO" id="GO:0030552">
    <property type="term" value="F:cAMP binding"/>
    <property type="evidence" value="ECO:0007669"/>
    <property type="project" value="UniProtKB-KW"/>
</dbReference>
<dbReference type="SMART" id="SM00394">
    <property type="entry name" value="RIIa"/>
    <property type="match status" value="1"/>
</dbReference>
<feature type="region of interest" description="Disordered" evidence="5">
    <location>
        <begin position="44"/>
        <end position="112"/>
    </location>
</feature>
<evidence type="ECO:0000256" key="4">
    <source>
        <dbReference type="ARBA" id="ARBA00023149"/>
    </source>
</evidence>
<keyword evidence="4" id="KW-0114">cAMP</keyword>
<dbReference type="GO" id="GO:0005952">
    <property type="term" value="C:cAMP-dependent protein kinase complex"/>
    <property type="evidence" value="ECO:0007669"/>
    <property type="project" value="InterPro"/>
</dbReference>
<sequence>MSFEIPDGLTDLLQDFTVAVLKKRPPDLVKFAAEYFNKLKEKNEQALQGSRGVRFSDTEPMQTDDSDDLPIEPPPAKFTRRKSVSAERYDPEADDDEPDDKIVHPKSDEQRQRLSEAVKPIFLFRSLDPEQMSCILDAMFEQKVTVGQHVIDQGNDGDNFYVID</sequence>
<comment type="similarity">
    <text evidence="1">Belongs to the cAMP-dependent kinase regulatory chain family.</text>
</comment>
<comment type="caution">
    <text evidence="7">The sequence shown here is derived from an EMBL/GenBank/DDBJ whole genome shotgun (WGS) entry which is preliminary data.</text>
</comment>
<dbReference type="GO" id="GO:0034236">
    <property type="term" value="F:protein kinase A catalytic subunit binding"/>
    <property type="evidence" value="ECO:0007669"/>
    <property type="project" value="TreeGrafter"/>
</dbReference>
<dbReference type="Pfam" id="PF02197">
    <property type="entry name" value="RIIa"/>
    <property type="match status" value="1"/>
</dbReference>
<evidence type="ECO:0000256" key="2">
    <source>
        <dbReference type="ARBA" id="ARBA00022566"/>
    </source>
</evidence>
<dbReference type="InterPro" id="IPR018490">
    <property type="entry name" value="cNMP-bd_dom_sf"/>
</dbReference>
<evidence type="ECO:0000259" key="6">
    <source>
        <dbReference type="PROSITE" id="PS50042"/>
    </source>
</evidence>
<dbReference type="Gene3D" id="2.60.120.10">
    <property type="entry name" value="Jelly Rolls"/>
    <property type="match status" value="1"/>
</dbReference>
<dbReference type="InterPro" id="IPR050503">
    <property type="entry name" value="cAMP-dep_PK_reg_su-like"/>
</dbReference>
<proteinExistence type="inferred from homology"/>
<dbReference type="PROSITE" id="PS50042">
    <property type="entry name" value="CNMP_BINDING_3"/>
    <property type="match status" value="1"/>
</dbReference>
<dbReference type="InterPro" id="IPR014710">
    <property type="entry name" value="RmlC-like_jellyroll"/>
</dbReference>
<accession>A0A9D4GKH2</accession>
<evidence type="ECO:0000256" key="1">
    <source>
        <dbReference type="ARBA" id="ARBA00005753"/>
    </source>
</evidence>
<evidence type="ECO:0000313" key="8">
    <source>
        <dbReference type="Proteomes" id="UP000828390"/>
    </source>
</evidence>
<dbReference type="EMBL" id="JAIWYP010000005">
    <property type="protein sequence ID" value="KAH3817123.1"/>
    <property type="molecule type" value="Genomic_DNA"/>
</dbReference>
<dbReference type="Gene3D" id="1.20.890.10">
    <property type="entry name" value="cAMP-dependent protein kinase regulatory subunit, dimerization-anchoring domain"/>
    <property type="match status" value="1"/>
</dbReference>
<reference evidence="7" key="1">
    <citation type="journal article" date="2019" name="bioRxiv">
        <title>The Genome of the Zebra Mussel, Dreissena polymorpha: A Resource for Invasive Species Research.</title>
        <authorList>
            <person name="McCartney M.A."/>
            <person name="Auch B."/>
            <person name="Kono T."/>
            <person name="Mallez S."/>
            <person name="Zhang Y."/>
            <person name="Obille A."/>
            <person name="Becker A."/>
            <person name="Abrahante J.E."/>
            <person name="Garbe J."/>
            <person name="Badalamenti J.P."/>
            <person name="Herman A."/>
            <person name="Mangelson H."/>
            <person name="Liachko I."/>
            <person name="Sullivan S."/>
            <person name="Sone E.D."/>
            <person name="Koren S."/>
            <person name="Silverstein K.A.T."/>
            <person name="Beckman K.B."/>
            <person name="Gohl D.M."/>
        </authorList>
    </citation>
    <scope>NUCLEOTIDE SEQUENCE</scope>
    <source>
        <strain evidence="7">Duluth1</strain>
        <tissue evidence="7">Whole animal</tissue>
    </source>
</reference>
<dbReference type="CDD" id="cd12099">
    <property type="entry name" value="DD_RII_PKA"/>
    <property type="match status" value="1"/>
</dbReference>
<evidence type="ECO:0000313" key="7">
    <source>
        <dbReference type="EMBL" id="KAH3817123.1"/>
    </source>
</evidence>
<keyword evidence="2" id="KW-0116">cAMP-binding</keyword>
<dbReference type="GO" id="GO:0005829">
    <property type="term" value="C:cytosol"/>
    <property type="evidence" value="ECO:0007669"/>
    <property type="project" value="TreeGrafter"/>
</dbReference>
<dbReference type="FunFam" id="1.20.890.10:FF:000002">
    <property type="entry name" value="cAMP-dependent protein kinase type II-alpha regulatory subunit"/>
    <property type="match status" value="1"/>
</dbReference>
<organism evidence="7 8">
    <name type="scientific">Dreissena polymorpha</name>
    <name type="common">Zebra mussel</name>
    <name type="synonym">Mytilus polymorpha</name>
    <dbReference type="NCBI Taxonomy" id="45954"/>
    <lineage>
        <taxon>Eukaryota</taxon>
        <taxon>Metazoa</taxon>
        <taxon>Spiralia</taxon>
        <taxon>Lophotrochozoa</taxon>
        <taxon>Mollusca</taxon>
        <taxon>Bivalvia</taxon>
        <taxon>Autobranchia</taxon>
        <taxon>Heteroconchia</taxon>
        <taxon>Euheterodonta</taxon>
        <taxon>Imparidentia</taxon>
        <taxon>Neoheterodontei</taxon>
        <taxon>Myida</taxon>
        <taxon>Dreissenoidea</taxon>
        <taxon>Dreissenidae</taxon>
        <taxon>Dreissena</taxon>
    </lineage>
</organism>
<keyword evidence="8" id="KW-1185">Reference proteome</keyword>
<feature type="non-terminal residue" evidence="7">
    <location>
        <position position="164"/>
    </location>
</feature>
<name>A0A9D4GKH2_DREPO</name>